<keyword evidence="2" id="KW-1185">Reference proteome</keyword>
<organism evidence="1 2">
    <name type="scientific">Araneus ventricosus</name>
    <name type="common">Orbweaver spider</name>
    <name type="synonym">Epeira ventricosa</name>
    <dbReference type="NCBI Taxonomy" id="182803"/>
    <lineage>
        <taxon>Eukaryota</taxon>
        <taxon>Metazoa</taxon>
        <taxon>Ecdysozoa</taxon>
        <taxon>Arthropoda</taxon>
        <taxon>Chelicerata</taxon>
        <taxon>Arachnida</taxon>
        <taxon>Araneae</taxon>
        <taxon>Araneomorphae</taxon>
        <taxon>Entelegynae</taxon>
        <taxon>Araneoidea</taxon>
        <taxon>Araneidae</taxon>
        <taxon>Araneus</taxon>
    </lineage>
</organism>
<evidence type="ECO:0000313" key="1">
    <source>
        <dbReference type="EMBL" id="GBN08762.1"/>
    </source>
</evidence>
<name>A0A4Y2L2K6_ARAVE</name>
<dbReference type="Proteomes" id="UP000499080">
    <property type="component" value="Unassembled WGS sequence"/>
</dbReference>
<gene>
    <name evidence="1" type="ORF">AVEN_141851_1</name>
</gene>
<comment type="caution">
    <text evidence="1">The sequence shown here is derived from an EMBL/GenBank/DDBJ whole genome shotgun (WGS) entry which is preliminary data.</text>
</comment>
<reference evidence="1 2" key="1">
    <citation type="journal article" date="2019" name="Sci. Rep.">
        <title>Orb-weaving spider Araneus ventricosus genome elucidates the spidroin gene catalogue.</title>
        <authorList>
            <person name="Kono N."/>
            <person name="Nakamura H."/>
            <person name="Ohtoshi R."/>
            <person name="Moran D.A.P."/>
            <person name="Shinohara A."/>
            <person name="Yoshida Y."/>
            <person name="Fujiwara M."/>
            <person name="Mori M."/>
            <person name="Tomita M."/>
            <person name="Arakawa K."/>
        </authorList>
    </citation>
    <scope>NUCLEOTIDE SEQUENCE [LARGE SCALE GENOMIC DNA]</scope>
</reference>
<evidence type="ECO:0000313" key="2">
    <source>
        <dbReference type="Proteomes" id="UP000499080"/>
    </source>
</evidence>
<sequence length="134" mass="15398">MPEDEVIDDSFQPFLFEVWRWLPHVPRHCINILHGIVKCRANSTTIAIIVVRQVKSFEVGKVHVERRHSRSGVNKYGSLQGFQYSVFSSVRNRLSKGERKLCSNAGHRELFCESIGTELKKILLTCHKPKSIPL</sequence>
<protein>
    <submittedName>
        <fullName evidence="1">Uncharacterized protein</fullName>
    </submittedName>
</protein>
<dbReference type="AlphaFoldDB" id="A0A4Y2L2K6"/>
<dbReference type="EMBL" id="BGPR01005291">
    <property type="protein sequence ID" value="GBN08762.1"/>
    <property type="molecule type" value="Genomic_DNA"/>
</dbReference>
<proteinExistence type="predicted"/>
<accession>A0A4Y2L2K6</accession>